<comment type="caution">
    <text evidence="1">The sequence shown here is derived from an EMBL/GenBank/DDBJ whole genome shotgun (WGS) entry which is preliminary data.</text>
</comment>
<dbReference type="EMBL" id="BSFJ01000004">
    <property type="protein sequence ID" value="GLK70530.1"/>
    <property type="molecule type" value="Genomic_DNA"/>
</dbReference>
<keyword evidence="2" id="KW-1185">Reference proteome</keyword>
<dbReference type="Proteomes" id="UP001143370">
    <property type="component" value="Unassembled WGS sequence"/>
</dbReference>
<reference evidence="1" key="2">
    <citation type="submission" date="2023-01" db="EMBL/GenBank/DDBJ databases">
        <authorList>
            <person name="Sun Q."/>
            <person name="Evtushenko L."/>
        </authorList>
    </citation>
    <scope>NUCLEOTIDE SEQUENCE</scope>
    <source>
        <strain evidence="1">VKM B-2484</strain>
    </source>
</reference>
<dbReference type="AlphaFoldDB" id="A0A9W6J434"/>
<organism evidence="1 2">
    <name type="scientific">Ancylobacter dichloromethanicus</name>
    <dbReference type="NCBI Taxonomy" id="518825"/>
    <lineage>
        <taxon>Bacteria</taxon>
        <taxon>Pseudomonadati</taxon>
        <taxon>Pseudomonadota</taxon>
        <taxon>Alphaproteobacteria</taxon>
        <taxon>Hyphomicrobiales</taxon>
        <taxon>Xanthobacteraceae</taxon>
        <taxon>Ancylobacter</taxon>
    </lineage>
</organism>
<dbReference type="InterPro" id="IPR006279">
    <property type="entry name" value="SoxD"/>
</dbReference>
<accession>A0A9W6J434</accession>
<dbReference type="RefSeq" id="WP_213373997.1">
    <property type="nucleotide sequence ID" value="NZ_BSFJ01000004.1"/>
</dbReference>
<dbReference type="InterPro" id="IPR038561">
    <property type="entry name" value="SoxD_sf"/>
</dbReference>
<name>A0A9W6J434_9HYPH</name>
<gene>
    <name evidence="1" type="primary">soxD_1</name>
    <name evidence="1" type="ORF">GCM10017643_06450</name>
</gene>
<dbReference type="GO" id="GO:0046653">
    <property type="term" value="P:tetrahydrofolate metabolic process"/>
    <property type="evidence" value="ECO:0007669"/>
    <property type="project" value="InterPro"/>
</dbReference>
<proteinExistence type="predicted"/>
<sequence length="101" mass="11505">MLIITCPWCGARPETEFRYGGEAHIARPADPSALTDQEWADFLYNRTNPKGLHAERWRHIHGCGRYFNALRDTVSDFLVTTYKAGEPRPENSRPDVEGSGR</sequence>
<dbReference type="Gene3D" id="3.30.2270.10">
    <property type="entry name" value="Folate-binding superfamily"/>
    <property type="match status" value="1"/>
</dbReference>
<evidence type="ECO:0000313" key="2">
    <source>
        <dbReference type="Proteomes" id="UP001143370"/>
    </source>
</evidence>
<dbReference type="GO" id="GO:0008115">
    <property type="term" value="F:sarcosine oxidase activity"/>
    <property type="evidence" value="ECO:0007669"/>
    <property type="project" value="InterPro"/>
</dbReference>
<protein>
    <submittedName>
        <fullName evidence="1">Sarcosine oxidase subunit delta</fullName>
    </submittedName>
</protein>
<evidence type="ECO:0000313" key="1">
    <source>
        <dbReference type="EMBL" id="GLK70530.1"/>
    </source>
</evidence>
<dbReference type="Pfam" id="PF04267">
    <property type="entry name" value="SoxD"/>
    <property type="match status" value="1"/>
</dbReference>
<reference evidence="1" key="1">
    <citation type="journal article" date="2014" name="Int. J. Syst. Evol. Microbiol.">
        <title>Complete genome sequence of Corynebacterium casei LMG S-19264T (=DSM 44701T), isolated from a smear-ripened cheese.</title>
        <authorList>
            <consortium name="US DOE Joint Genome Institute (JGI-PGF)"/>
            <person name="Walter F."/>
            <person name="Albersmeier A."/>
            <person name="Kalinowski J."/>
            <person name="Ruckert C."/>
        </authorList>
    </citation>
    <scope>NUCLEOTIDE SEQUENCE</scope>
    <source>
        <strain evidence="1">VKM B-2484</strain>
    </source>
</reference>
<dbReference type="NCBIfam" id="TIGR01374">
    <property type="entry name" value="soxD"/>
    <property type="match status" value="1"/>
</dbReference>